<protein>
    <submittedName>
        <fullName evidence="8">Carbohydrate-binding WSC</fullName>
    </submittedName>
</protein>
<feature type="domain" description="WSC" evidence="7">
    <location>
        <begin position="1"/>
        <end position="87"/>
    </location>
</feature>
<dbReference type="InterPro" id="IPR051836">
    <property type="entry name" value="Kremen_rcpt"/>
</dbReference>
<dbReference type="Proteomes" id="UP000800093">
    <property type="component" value="Unassembled WGS sequence"/>
</dbReference>
<reference evidence="9" key="1">
    <citation type="journal article" date="2020" name="Stud. Mycol.">
        <title>101 Dothideomycetes genomes: A test case for predicting lifestyles and emergence of pathogens.</title>
        <authorList>
            <person name="Haridas S."/>
            <person name="Albert R."/>
            <person name="Binder M."/>
            <person name="Bloem J."/>
            <person name="LaButti K."/>
            <person name="Salamov A."/>
            <person name="Andreopoulos B."/>
            <person name="Baker S."/>
            <person name="Barry K."/>
            <person name="Bills G."/>
            <person name="Bluhm B."/>
            <person name="Cannon C."/>
            <person name="Castanera R."/>
            <person name="Culley D."/>
            <person name="Daum C."/>
            <person name="Ezra D."/>
            <person name="Gonzalez J."/>
            <person name="Henrissat B."/>
            <person name="Kuo A."/>
            <person name="Liang C."/>
            <person name="Lipzen A."/>
            <person name="Lutzoni F."/>
            <person name="Magnuson J."/>
            <person name="Mondo S."/>
            <person name="Nolan M."/>
            <person name="Ohm R."/>
            <person name="Pangilinan J."/>
            <person name="Park H.-J."/>
            <person name="Ramirez L."/>
            <person name="Alfaro M."/>
            <person name="Sun H."/>
            <person name="Tritt A."/>
            <person name="Yoshinaga Y."/>
            <person name="Zwiers L.-H."/>
            <person name="Turgeon B."/>
            <person name="Goodwin S."/>
            <person name="Spatafora J."/>
            <person name="Crous P."/>
            <person name="Grigoriev I."/>
        </authorList>
    </citation>
    <scope>NUCLEOTIDE SEQUENCE [LARGE SCALE GENOMIC DNA]</scope>
    <source>
        <strain evidence="9">CBS 304.66</strain>
    </source>
</reference>
<evidence type="ECO:0000313" key="8">
    <source>
        <dbReference type="EMBL" id="KAF2267177.1"/>
    </source>
</evidence>
<dbReference type="GO" id="GO:0005886">
    <property type="term" value="C:plasma membrane"/>
    <property type="evidence" value="ECO:0007669"/>
    <property type="project" value="TreeGrafter"/>
</dbReference>
<keyword evidence="2" id="KW-0812">Transmembrane</keyword>
<evidence type="ECO:0000259" key="7">
    <source>
        <dbReference type="PROSITE" id="PS51212"/>
    </source>
</evidence>
<dbReference type="AlphaFoldDB" id="A0A9P4N5K4"/>
<keyword evidence="6" id="KW-0325">Glycoprotein</keyword>
<dbReference type="Pfam" id="PF01822">
    <property type="entry name" value="WSC"/>
    <property type="match status" value="2"/>
</dbReference>
<comment type="caution">
    <text evidence="8">The sequence shown here is derived from an EMBL/GenBank/DDBJ whole genome shotgun (WGS) entry which is preliminary data.</text>
</comment>
<evidence type="ECO:0000256" key="6">
    <source>
        <dbReference type="ARBA" id="ARBA00023180"/>
    </source>
</evidence>
<evidence type="ECO:0000256" key="1">
    <source>
        <dbReference type="ARBA" id="ARBA00004167"/>
    </source>
</evidence>
<feature type="domain" description="WSC" evidence="7">
    <location>
        <begin position="100"/>
        <end position="188"/>
    </location>
</feature>
<sequence length="188" mass="19967">GCLTDNVFARTLSSKSSSTDTNTHTTCASFCTGYLYFGVEYGRECYCGDALANNPSTVPDSDCDVPCSGNASLICGAGNRLNVWKSDTITTPPSTPSITGYTYEGCYTDSVVNRTLTSGFYYDSAMTNAMCKDLCDGATLFGTEYGSECYCGEALGNSTQQVAESQCSFVCSGSDTEYCGAGERLTLW</sequence>
<dbReference type="InterPro" id="IPR002889">
    <property type="entry name" value="WSC_carb-bd"/>
</dbReference>
<keyword evidence="4" id="KW-1133">Transmembrane helix</keyword>
<gene>
    <name evidence="8" type="ORF">CC78DRAFT_446825</name>
</gene>
<evidence type="ECO:0000256" key="5">
    <source>
        <dbReference type="ARBA" id="ARBA00023136"/>
    </source>
</evidence>
<evidence type="ECO:0000256" key="4">
    <source>
        <dbReference type="ARBA" id="ARBA00022989"/>
    </source>
</evidence>
<name>A0A9P4N5K4_9PLEO</name>
<evidence type="ECO:0000256" key="2">
    <source>
        <dbReference type="ARBA" id="ARBA00022692"/>
    </source>
</evidence>
<dbReference type="OrthoDB" id="2019572at2759"/>
<dbReference type="PROSITE" id="PS51212">
    <property type="entry name" value="WSC"/>
    <property type="match status" value="2"/>
</dbReference>
<proteinExistence type="predicted"/>
<accession>A0A9P4N5K4</accession>
<dbReference type="PANTHER" id="PTHR24269:SF16">
    <property type="entry name" value="PROTEIN SLG1"/>
    <property type="match status" value="1"/>
</dbReference>
<dbReference type="EMBL" id="ML986593">
    <property type="protein sequence ID" value="KAF2267177.1"/>
    <property type="molecule type" value="Genomic_DNA"/>
</dbReference>
<comment type="subcellular location">
    <subcellularLocation>
        <location evidence="1">Membrane</location>
        <topology evidence="1">Single-pass membrane protein</topology>
    </subcellularLocation>
</comment>
<dbReference type="SMART" id="SM00321">
    <property type="entry name" value="WSC"/>
    <property type="match status" value="2"/>
</dbReference>
<feature type="non-terminal residue" evidence="8">
    <location>
        <position position="1"/>
    </location>
</feature>
<keyword evidence="5" id="KW-0472">Membrane</keyword>
<keyword evidence="3" id="KW-0732">Signal</keyword>
<organism evidence="8 9">
    <name type="scientific">Lojkania enalia</name>
    <dbReference type="NCBI Taxonomy" id="147567"/>
    <lineage>
        <taxon>Eukaryota</taxon>
        <taxon>Fungi</taxon>
        <taxon>Dikarya</taxon>
        <taxon>Ascomycota</taxon>
        <taxon>Pezizomycotina</taxon>
        <taxon>Dothideomycetes</taxon>
        <taxon>Pleosporomycetidae</taxon>
        <taxon>Pleosporales</taxon>
        <taxon>Pleosporales incertae sedis</taxon>
        <taxon>Lojkania</taxon>
    </lineage>
</organism>
<keyword evidence="9" id="KW-1185">Reference proteome</keyword>
<evidence type="ECO:0000313" key="9">
    <source>
        <dbReference type="Proteomes" id="UP000800093"/>
    </source>
</evidence>
<dbReference type="PANTHER" id="PTHR24269">
    <property type="entry name" value="KREMEN PROTEIN"/>
    <property type="match status" value="1"/>
</dbReference>
<evidence type="ECO:0000256" key="3">
    <source>
        <dbReference type="ARBA" id="ARBA00022729"/>
    </source>
</evidence>
<feature type="non-terminal residue" evidence="8">
    <location>
        <position position="188"/>
    </location>
</feature>